<reference evidence="5 7" key="1">
    <citation type="submission" date="2017-01" db="EMBL/GenBank/DDBJ databases">
        <authorList>
            <person name="Varghese N."/>
            <person name="Submissions S."/>
        </authorList>
    </citation>
    <scope>NUCLEOTIDE SEQUENCE [LARGE SCALE GENOMIC DNA]</scope>
    <source>
        <strain evidence="5 7">DSM 18447</strain>
    </source>
</reference>
<dbReference type="CDD" id="cd02440">
    <property type="entry name" value="AdoMet_MTases"/>
    <property type="match status" value="1"/>
</dbReference>
<dbReference type="PANTHER" id="PTHR43464">
    <property type="entry name" value="METHYLTRANSFERASE"/>
    <property type="match status" value="1"/>
</dbReference>
<organism evidence="5 7">
    <name type="scientific">Paracoccus saliphilus</name>
    <dbReference type="NCBI Taxonomy" id="405559"/>
    <lineage>
        <taxon>Bacteria</taxon>
        <taxon>Pseudomonadati</taxon>
        <taxon>Pseudomonadota</taxon>
        <taxon>Alphaproteobacteria</taxon>
        <taxon>Rhodobacterales</taxon>
        <taxon>Paracoccaceae</taxon>
        <taxon>Paracoccus</taxon>
    </lineage>
</organism>
<evidence type="ECO:0000256" key="1">
    <source>
        <dbReference type="ARBA" id="ARBA00022603"/>
    </source>
</evidence>
<gene>
    <name evidence="6" type="ORF">JHX88_08890</name>
    <name evidence="5" type="ORF">SAMN05421772_12216</name>
</gene>
<dbReference type="RefSeq" id="WP_076528382.1">
    <property type="nucleotide sequence ID" value="NZ_CP067140.1"/>
</dbReference>
<dbReference type="EMBL" id="CP067140">
    <property type="protein sequence ID" value="WCR04806.1"/>
    <property type="molecule type" value="Genomic_DNA"/>
</dbReference>
<name>A0AA46A7F5_9RHOB</name>
<evidence type="ECO:0000256" key="3">
    <source>
        <dbReference type="ARBA" id="ARBA00022691"/>
    </source>
</evidence>
<dbReference type="Pfam" id="PF13649">
    <property type="entry name" value="Methyltransf_25"/>
    <property type="match status" value="1"/>
</dbReference>
<evidence type="ECO:0000313" key="6">
    <source>
        <dbReference type="EMBL" id="WCR04806.1"/>
    </source>
</evidence>
<feature type="domain" description="Methyltransferase" evidence="4">
    <location>
        <begin position="41"/>
        <end position="136"/>
    </location>
</feature>
<dbReference type="InterPro" id="IPR029063">
    <property type="entry name" value="SAM-dependent_MTases_sf"/>
</dbReference>
<dbReference type="Proteomes" id="UP000186216">
    <property type="component" value="Unassembled WGS sequence"/>
</dbReference>
<keyword evidence="3" id="KW-0949">S-adenosyl-L-methionine</keyword>
<reference evidence="6 8" key="2">
    <citation type="submission" date="2021-01" db="EMBL/GenBank/DDBJ databases">
        <title>Biogeographic distribution of Paracoccus.</title>
        <authorList>
            <person name="Hollensteiner J."/>
            <person name="Leineberger J."/>
            <person name="Brinkhoff T."/>
            <person name="Daniel R."/>
        </authorList>
    </citation>
    <scope>NUCLEOTIDE SEQUENCE [LARGE SCALE GENOMIC DNA]</scope>
    <source>
        <strain evidence="6 8">DSM 18447</strain>
    </source>
</reference>
<accession>A0AA46A7F5</accession>
<evidence type="ECO:0000256" key="2">
    <source>
        <dbReference type="ARBA" id="ARBA00022679"/>
    </source>
</evidence>
<dbReference type="GO" id="GO:0032259">
    <property type="term" value="P:methylation"/>
    <property type="evidence" value="ECO:0007669"/>
    <property type="project" value="UniProtKB-KW"/>
</dbReference>
<evidence type="ECO:0000313" key="8">
    <source>
        <dbReference type="Proteomes" id="UP001215549"/>
    </source>
</evidence>
<dbReference type="InterPro" id="IPR041698">
    <property type="entry name" value="Methyltransf_25"/>
</dbReference>
<keyword evidence="8" id="KW-1185">Reference proteome</keyword>
<keyword evidence="2" id="KW-0808">Transferase</keyword>
<evidence type="ECO:0000313" key="7">
    <source>
        <dbReference type="Proteomes" id="UP000186216"/>
    </source>
</evidence>
<protein>
    <submittedName>
        <fullName evidence="6">Class I SAM-dependent methyltransferase</fullName>
    </submittedName>
    <submittedName>
        <fullName evidence="5">Methyltransferase domain-containing protein</fullName>
    </submittedName>
</protein>
<dbReference type="PANTHER" id="PTHR43464:SF19">
    <property type="entry name" value="UBIQUINONE BIOSYNTHESIS O-METHYLTRANSFERASE, MITOCHONDRIAL"/>
    <property type="match status" value="1"/>
</dbReference>
<dbReference type="Proteomes" id="UP001215549">
    <property type="component" value="Chromosome"/>
</dbReference>
<evidence type="ECO:0000313" key="5">
    <source>
        <dbReference type="EMBL" id="SIT12832.1"/>
    </source>
</evidence>
<dbReference type="Gene3D" id="3.40.50.150">
    <property type="entry name" value="Vaccinia Virus protein VP39"/>
    <property type="match status" value="1"/>
</dbReference>
<evidence type="ECO:0000259" key="4">
    <source>
        <dbReference type="Pfam" id="PF13649"/>
    </source>
</evidence>
<dbReference type="GO" id="GO:0008168">
    <property type="term" value="F:methyltransferase activity"/>
    <property type="evidence" value="ECO:0007669"/>
    <property type="project" value="UniProtKB-KW"/>
</dbReference>
<dbReference type="SUPFAM" id="SSF53335">
    <property type="entry name" value="S-adenosyl-L-methionine-dependent methyltransferases"/>
    <property type="match status" value="1"/>
</dbReference>
<keyword evidence="1 5" id="KW-0489">Methyltransferase</keyword>
<dbReference type="AlphaFoldDB" id="A0AA46A7F5"/>
<dbReference type="EMBL" id="FTOU01000022">
    <property type="protein sequence ID" value="SIT12832.1"/>
    <property type="molecule type" value="Genomic_DNA"/>
</dbReference>
<sequence>MTGMMGYGHNAKKLAEQYESITFFDIHRDVLHLFPQSPFRVLDVGAGSGRDAAALAADGNTVVAVEPTAELRQEGMRIHAGKAINWVDDQLPHLTNIHAHHAPFDLILLTAVWMHLNEAERYDSMASIAGLLKPGGRVSMSLRHGPVPHGRKMFAVSAAETTLLASSFGLRSVLNVEREDMLGRNDVRWSFMVLENTTYLGSTPINFRSRRS</sequence>
<proteinExistence type="predicted"/>